<evidence type="ECO:0000313" key="2">
    <source>
        <dbReference type="Proteomes" id="UP000256941"/>
    </source>
</evidence>
<proteinExistence type="predicted"/>
<sequence>MAELNVKNPGLVDILSRTDPDGKIANIIELAEKSNPILKDAVFTECNDGTKHQHVIRTGIPEPAFRRYNAGVKQGKTTTAKVVDTTGMVEEFSVVDEALARLNGNEAAFRASEMSGHIEGFNQFMARNMIYGSTAVTPDGFMGLDVRYDDPAVASGRQLINAGGTGSDNTSIWFVTWGPRATTLLYPKGSAAGLSHKDMGAQLWDAQDGSGKFRALVDHLKWDMGLSVGDWRGNARICNIDVSALTKDAATGADLLDLMIDAEEMIDTASRVGIDSKGNLVEGKTVIYVGRTVAKFLRKQALNKKNVQLRVEEVAGERVTMWGDMPVRRLDAISNAEAAITFPS</sequence>
<comment type="caution">
    <text evidence="1">The sequence shown here is derived from an EMBL/GenBank/DDBJ whole genome shotgun (WGS) entry which is preliminary data.</text>
</comment>
<protein>
    <recommendedName>
        <fullName evidence="3">Phage capsid protein</fullName>
    </recommendedName>
</protein>
<dbReference type="Proteomes" id="UP000256941">
    <property type="component" value="Unassembled WGS sequence"/>
</dbReference>
<dbReference type="AlphaFoldDB" id="A0A3D9XMV8"/>
<gene>
    <name evidence="1" type="ORF">BDD41_3135</name>
</gene>
<dbReference type="InterPro" id="IPR048813">
    <property type="entry name" value="GP7-like"/>
</dbReference>
<evidence type="ECO:0000313" key="1">
    <source>
        <dbReference type="EMBL" id="REF70403.1"/>
    </source>
</evidence>
<evidence type="ECO:0008006" key="3">
    <source>
        <dbReference type="Google" id="ProtNLM"/>
    </source>
</evidence>
<organism evidence="1 2">
    <name type="scientific">Paracoccus versutus</name>
    <name type="common">Thiobacillus versutus</name>
    <dbReference type="NCBI Taxonomy" id="34007"/>
    <lineage>
        <taxon>Bacteria</taxon>
        <taxon>Pseudomonadati</taxon>
        <taxon>Pseudomonadota</taxon>
        <taxon>Alphaproteobacteria</taxon>
        <taxon>Rhodobacterales</taxon>
        <taxon>Paracoccaceae</taxon>
        <taxon>Paracoccus</taxon>
    </lineage>
</organism>
<dbReference type="EMBL" id="QTUJ01000002">
    <property type="protein sequence ID" value="REF70403.1"/>
    <property type="molecule type" value="Genomic_DNA"/>
</dbReference>
<dbReference type="Pfam" id="PF20911">
    <property type="entry name" value="GP7"/>
    <property type="match status" value="1"/>
</dbReference>
<accession>A0A3D9XMV8</accession>
<reference evidence="1 2" key="1">
    <citation type="submission" date="2018-08" db="EMBL/GenBank/DDBJ databases">
        <title>Genomic Encyclopedia of Archaeal and Bacterial Type Strains, Phase II (KMG-II): from individual species to whole genera.</title>
        <authorList>
            <person name="Goeker M."/>
        </authorList>
    </citation>
    <scope>NUCLEOTIDE SEQUENCE [LARGE SCALE GENOMIC DNA]</scope>
    <source>
        <strain evidence="1 2">DSM 17099</strain>
    </source>
</reference>
<dbReference type="RefSeq" id="WP_116222321.1">
    <property type="nucleotide sequence ID" value="NZ_CP038197.1"/>
</dbReference>
<dbReference type="NCBIfam" id="NF045672">
    <property type="entry name" value="MCP_gp7_epsi_15"/>
    <property type="match status" value="1"/>
</dbReference>
<name>A0A3D9XMV8_PARVE</name>